<evidence type="ECO:0000313" key="4">
    <source>
        <dbReference type="EMBL" id="VWQ34883.1"/>
    </source>
</evidence>
<dbReference type="EMBL" id="CABWKH010000012">
    <property type="protein sequence ID" value="VWQ34883.1"/>
    <property type="molecule type" value="Genomic_DNA"/>
</dbReference>
<evidence type="ECO:0000313" key="7">
    <source>
        <dbReference type="Proteomes" id="UP000345266"/>
    </source>
</evidence>
<reference evidence="1 6" key="1">
    <citation type="submission" date="2014-09" db="EMBL/GenBank/DDBJ databases">
        <authorList>
            <person name="Bertelli C."/>
        </authorList>
    </citation>
    <scope>NUCLEOTIDE SEQUENCE [LARGE SCALE GENOMIC DNA]</scope>
    <source>
        <strain evidence="1 6">BIC1401111250</strain>
    </source>
</reference>
<dbReference type="Proteomes" id="UP000494270">
    <property type="component" value="Unassembled WGS sequence"/>
</dbReference>
<evidence type="ECO:0000313" key="2">
    <source>
        <dbReference type="EMBL" id="VUX35710.1"/>
    </source>
</evidence>
<dbReference type="EMBL" id="CCWP01000042">
    <property type="protein sequence ID" value="CEF05105.1"/>
    <property type="molecule type" value="Genomic_DNA"/>
</dbReference>
<gene>
    <name evidence="4" type="ORF">BIFLH23_00898</name>
    <name evidence="5" type="ORF">BIFLH664_01532</name>
    <name evidence="3" type="ORF">BIFLH665_01659</name>
    <name evidence="1" type="ORF">BLIC_c02123</name>
    <name evidence="2" type="ORF">BLJG463_01689</name>
</gene>
<sequence length="35" mass="3795">MQYRNVGKSGLRISEVALGSWVTDLKGIAAEDMAK</sequence>
<organism evidence="2 7">
    <name type="scientific">Bifidobacterium longum subsp. infantis</name>
    <dbReference type="NCBI Taxonomy" id="1682"/>
    <lineage>
        <taxon>Bacteria</taxon>
        <taxon>Bacillati</taxon>
        <taxon>Actinomycetota</taxon>
        <taxon>Actinomycetes</taxon>
        <taxon>Bifidobacteriales</taxon>
        <taxon>Bifidobacteriaceae</taxon>
        <taxon>Bifidobacterium</taxon>
    </lineage>
</organism>
<dbReference type="Proteomes" id="UP000345266">
    <property type="component" value="Unassembled WGS sequence"/>
</dbReference>
<dbReference type="EMBL" id="CABHNT010000042">
    <property type="protein sequence ID" value="VUX35710.1"/>
    <property type="molecule type" value="Genomic_DNA"/>
</dbReference>
<keyword evidence="6" id="KW-1185">Reference proteome</keyword>
<dbReference type="Proteomes" id="UP000494179">
    <property type="component" value="Unassembled WGS sequence"/>
</dbReference>
<dbReference type="EMBL" id="CABWKI010000028">
    <property type="protein sequence ID" value="VWQ36850.1"/>
    <property type="molecule type" value="Genomic_DNA"/>
</dbReference>
<name>A0A564VTD5_BIFLI</name>
<protein>
    <recommendedName>
        <fullName evidence="10">Aldo/keto reductase</fullName>
    </recommendedName>
</protein>
<evidence type="ECO:0000313" key="5">
    <source>
        <dbReference type="EMBL" id="VWQ36850.1"/>
    </source>
</evidence>
<dbReference type="Proteomes" id="UP000043107">
    <property type="component" value="Unassembled WGS sequence"/>
</dbReference>
<evidence type="ECO:0000313" key="6">
    <source>
        <dbReference type="Proteomes" id="UP000043107"/>
    </source>
</evidence>
<dbReference type="EMBL" id="CABWKE010000030">
    <property type="protein sequence ID" value="VWQ28552.1"/>
    <property type="molecule type" value="Genomic_DNA"/>
</dbReference>
<reference evidence="2 7" key="2">
    <citation type="submission" date="2019-07" db="EMBL/GenBank/DDBJ databases">
        <authorList>
            <person name="Hibberd C M."/>
            <person name="Gehrig L. J."/>
            <person name="Chang H.-W."/>
            <person name="Venkatesh S."/>
        </authorList>
    </citation>
    <scope>NUCLEOTIDE SEQUENCE [LARGE SCALE GENOMIC DNA]</scope>
    <source>
        <strain evidence="2">Bifidobacterium_longum_subsp_infantis_JG_Bg463</strain>
    </source>
</reference>
<accession>A0A564VTD5</accession>
<proteinExistence type="predicted"/>
<evidence type="ECO:0000313" key="1">
    <source>
        <dbReference type="EMBL" id="CEF05105.1"/>
    </source>
</evidence>
<evidence type="ECO:0000313" key="9">
    <source>
        <dbReference type="Proteomes" id="UP000494246"/>
    </source>
</evidence>
<evidence type="ECO:0000313" key="3">
    <source>
        <dbReference type="EMBL" id="VWQ28552.1"/>
    </source>
</evidence>
<evidence type="ECO:0008006" key="10">
    <source>
        <dbReference type="Google" id="ProtNLM"/>
    </source>
</evidence>
<dbReference type="AlphaFoldDB" id="A0A564VTD5"/>
<evidence type="ECO:0000313" key="8">
    <source>
        <dbReference type="Proteomes" id="UP000494179"/>
    </source>
</evidence>
<reference evidence="8 9" key="3">
    <citation type="submission" date="2019-10" db="EMBL/GenBank/DDBJ databases">
        <authorList>
            <consortium name="Melissa Lawson"/>
            <person name="O'neill I."/>
        </authorList>
    </citation>
    <scope>NUCLEOTIDE SEQUENCE [LARGE SCALE GENOMIC DNA]</scope>
    <source>
        <strain evidence="4">LH_23</strain>
        <strain evidence="5">LH_664</strain>
        <strain evidence="3">LH_665</strain>
    </source>
</reference>
<dbReference type="Proteomes" id="UP000494246">
    <property type="component" value="Unassembled WGS sequence"/>
</dbReference>